<organism evidence="6 7">
    <name type="scientific">Asprobacillus argus</name>
    <dbReference type="NCBI Taxonomy" id="3076534"/>
    <lineage>
        <taxon>Bacteria</taxon>
        <taxon>Pseudomonadati</taxon>
        <taxon>Bacteroidota</taxon>
        <taxon>Flavobacteriia</taxon>
        <taxon>Flavobacteriales</taxon>
        <taxon>Flavobacteriaceae</taxon>
        <taxon>Asprobacillus</taxon>
    </lineage>
</organism>
<comment type="caution">
    <text evidence="6">The sequence shown here is derived from an EMBL/GenBank/DDBJ whole genome shotgun (WGS) entry which is preliminary data.</text>
</comment>
<keyword evidence="7" id="KW-1185">Reference proteome</keyword>
<evidence type="ECO:0000313" key="6">
    <source>
        <dbReference type="EMBL" id="MDT7832955.1"/>
    </source>
</evidence>
<gene>
    <name evidence="6" type="ORF">RQM59_11225</name>
</gene>
<feature type="domain" description="Translocation and assembly module TamB C-terminal" evidence="5">
    <location>
        <begin position="982"/>
        <end position="1406"/>
    </location>
</feature>
<keyword evidence="3" id="KW-1133">Transmembrane helix</keyword>
<accession>A0ABU3LGV8</accession>
<dbReference type="Pfam" id="PF04357">
    <property type="entry name" value="TamB"/>
    <property type="match status" value="1"/>
</dbReference>
<evidence type="ECO:0000313" key="7">
    <source>
        <dbReference type="Proteomes" id="UP001257277"/>
    </source>
</evidence>
<evidence type="ECO:0000259" key="5">
    <source>
        <dbReference type="Pfam" id="PF04357"/>
    </source>
</evidence>
<dbReference type="RefSeq" id="WP_349242207.1">
    <property type="nucleotide sequence ID" value="NZ_JAVTTO010000004.1"/>
</dbReference>
<name>A0ABU3LGV8_9FLAO</name>
<dbReference type="Proteomes" id="UP001257277">
    <property type="component" value="Unassembled WGS sequence"/>
</dbReference>
<proteinExistence type="predicted"/>
<evidence type="ECO:0000256" key="3">
    <source>
        <dbReference type="ARBA" id="ARBA00022989"/>
    </source>
</evidence>
<dbReference type="EMBL" id="JAVTTO010000004">
    <property type="protein sequence ID" value="MDT7832955.1"/>
    <property type="molecule type" value="Genomic_DNA"/>
</dbReference>
<dbReference type="InterPro" id="IPR007452">
    <property type="entry name" value="TamB_C"/>
</dbReference>
<evidence type="ECO:0000256" key="4">
    <source>
        <dbReference type="ARBA" id="ARBA00023136"/>
    </source>
</evidence>
<comment type="subcellular location">
    <subcellularLocation>
        <location evidence="1">Membrane</location>
        <topology evidence="1">Single-pass membrane protein</topology>
    </subcellularLocation>
</comment>
<reference evidence="6 7" key="1">
    <citation type="submission" date="2023-09" db="EMBL/GenBank/DDBJ databases">
        <title>Novel taxa isolated from Blanes Bay.</title>
        <authorList>
            <person name="Rey-Velasco X."/>
            <person name="Lucena T."/>
        </authorList>
    </citation>
    <scope>NUCLEOTIDE SEQUENCE [LARGE SCALE GENOMIC DNA]</scope>
    <source>
        <strain evidence="6 7">S356</strain>
    </source>
</reference>
<sequence length="1447" mass="162050">MATDRINEDYGTDLVIKKVDLSFLGSVSLKGVEIRDHHKDTLIFINKLSTSLLNAKRVLDNDVNLKSISLDGIDFHLKTYKDEKDDNLSIFVDSFEDGTITPRDSTYTPFMLRTSNIYLENLNFKQIDENEENPFIFSASNGGGNLQDFAIIGPDVSTKIRGLYFIDNRGIEITNLTTDFKYSKTQMQFYNTTVETERSKIEAEIEFNYKRENLKYFNDSVAVTATFKPSSFSVVDLKKLYNELNGTDVLNFRGAVKGALNDFKLSKLRLNSKQGIRIIGDMEFKNAINTDKGFEFMGDLDDVTANYQKLKNILPNLLGKTLPTEFIRLGDFTLRGRTKVTPENLNATVTVVSDIGTTIADMEITSIDHIDDASYNGEIELIGFDFGQFFNDPLFGKVSFKGDVKGSGFLLENINTTLIGKISDFEFNAYNYQNILVNGRYQNNLFDGDFSVDDANLKMTFKGLADLSSAVHQFDFNANITYADLKEIKLYERDSIAQLKGVVDLDLNGNTLDDIVGIANFKGVEYTNQRKKFTFKQFLVLSTVKDGTKQIRIDSEDIVKGELKGNFTFEDLLPLAQNAFGSIYTNYTPYRVAPHQFMNFDFTVYNQVVELFYPEISIDNNTKVRGLINADDNRLKLTISSPKITAYGSEIDQFLLRTDTKNKLYNSQLTAGKVNTKQYNFSNLNLLNKTVNDTLFFKSVFRGGINDEEKFNVDFFYTINKDKKSVVGIQKSTFNFKDRNWDINPTNNAQNKVTFDLNTDEYVFSPFELVSKEQRINFKGVLRDSTYKDLKANFTKVSLESFLPSIDSLKIKGILNGNIDFVQKDGSYSPKGNLIVNSFEVNDFAQGDLAINVEGDNSYEKYSVDLSLQKERVKSIAATGSLDFSTTRPTMDLSVFLEDFQLNAFSPLGQDVLSAIRGSASGNFTLKGFLGNPSMDGSLTLRDTGLKFPLLNTDYEFEGDAIVGLQGQSFIFNDITLLDTEYATRGNLSGQIVHQNFDAWFLDLKVDTDNLLILNTENTEEAQYYGTGFIDGSAEITGLTDNLDIIVNARTEKNTKFVIPLKDVATVESYKLIHFKSDKSSEDRQKELAQEAIEGVSLFINLEVTKDAEAQVVIDEVNGSELKGTGTGDLQIEINTRGTFNMFGDYTIDKGVYSLKYGGIINKPFAIVKGSTVSWSGDPYEAELNVTAMYTTKANPAVLLENFSTNRTIPVNLITKITGELFNSKQEFDIEIPNSDSTIGSELDFVLNDNNKNAKMRQFMSLLAFGSFLSSDNANINTEGLITNTTGNFVSAILSDIISSNDRLKVNVNYKQGTPQDVSNTLATDNTVEATLSTQINDRIIINGKVGVPVGAQTQSSVVGEVKVEVLLNEKGTFRGVIFNRQNEIQYSAQEEGYTQGAGLSYQVNFNTLSELLQKIGLKKKKKKKPVVKKDTAKTKKKQLINFKQKK</sequence>
<evidence type="ECO:0000256" key="2">
    <source>
        <dbReference type="ARBA" id="ARBA00022692"/>
    </source>
</evidence>
<keyword evidence="4" id="KW-0472">Membrane</keyword>
<keyword evidence="2" id="KW-0812">Transmembrane</keyword>
<evidence type="ECO:0000256" key="1">
    <source>
        <dbReference type="ARBA" id="ARBA00004167"/>
    </source>
</evidence>
<protein>
    <submittedName>
        <fullName evidence="6">Translocation/assembly module TamB domain-containing protein</fullName>
    </submittedName>
</protein>